<keyword evidence="3" id="KW-1185">Reference proteome</keyword>
<dbReference type="AlphaFoldDB" id="A0A399ELB1"/>
<comment type="caution">
    <text evidence="1">The sequence shown here is derived from an EMBL/GenBank/DDBJ whole genome shotgun (WGS) entry which is preliminary data.</text>
</comment>
<organism evidence="1 3">
    <name type="scientific">Meiothermus luteus</name>
    <dbReference type="NCBI Taxonomy" id="2026184"/>
    <lineage>
        <taxon>Bacteria</taxon>
        <taxon>Thermotogati</taxon>
        <taxon>Deinococcota</taxon>
        <taxon>Deinococci</taxon>
        <taxon>Thermales</taxon>
        <taxon>Thermaceae</taxon>
        <taxon>Meiothermus</taxon>
    </lineage>
</organism>
<protein>
    <submittedName>
        <fullName evidence="1">Uncharacterized protein</fullName>
    </submittedName>
</protein>
<accession>A0A399ELB1</accession>
<dbReference type="EMBL" id="QWKZ01000064">
    <property type="protein sequence ID" value="RIH84263.1"/>
    <property type="molecule type" value="Genomic_DNA"/>
</dbReference>
<reference evidence="1 3" key="1">
    <citation type="submission" date="2018-08" db="EMBL/GenBank/DDBJ databases">
        <title>Meiothermus luteus KCTC 52599 genome sequencing project.</title>
        <authorList>
            <person name="Da Costa M.S."/>
            <person name="Albuquerque L."/>
            <person name="Raposo P."/>
            <person name="Froufe H.J.C."/>
            <person name="Barroso C.S."/>
            <person name="Egas C."/>
        </authorList>
    </citation>
    <scope>NUCLEOTIDE SEQUENCE [LARGE SCALE GENOMIC DNA]</scope>
    <source>
        <strain evidence="1 3">KCTC 52599</strain>
    </source>
</reference>
<proteinExistence type="predicted"/>
<dbReference type="EMBL" id="QWKZ01000064">
    <property type="protein sequence ID" value="RIH84253.1"/>
    <property type="molecule type" value="Genomic_DNA"/>
</dbReference>
<gene>
    <name evidence="1" type="ORF">Mlute_01936</name>
    <name evidence="2" type="ORF">Mlute_01946</name>
</gene>
<name>A0A399ELB1_9DEIN</name>
<evidence type="ECO:0000313" key="1">
    <source>
        <dbReference type="EMBL" id="RIH84253.1"/>
    </source>
</evidence>
<sequence>MLLRKGERLFLEESMALSVGDHLETFDGWVEVRDSDGLVIRLGPSSELSYVFDPYGGIVSHPAERPSVIFYGEIFKFRYYVRPLEVVACGKYRTSCWYCPSSFYVRNLDANRDAYYALAGEVPVWERDEEGTPFDIVRIPEGHKAILRHDQLQPMRKRYTVEEVSPVSAEEWDYIVSNFMNPKRWQKYPEGQEVVTAG</sequence>
<evidence type="ECO:0000313" key="3">
    <source>
        <dbReference type="Proteomes" id="UP000265800"/>
    </source>
</evidence>
<evidence type="ECO:0000313" key="2">
    <source>
        <dbReference type="EMBL" id="RIH84263.1"/>
    </source>
</evidence>
<dbReference type="Proteomes" id="UP000265800">
    <property type="component" value="Unassembled WGS sequence"/>
</dbReference>